<evidence type="ECO:0000256" key="1">
    <source>
        <dbReference type="ARBA" id="ARBA00004401"/>
    </source>
</evidence>
<dbReference type="Pfam" id="PF05649">
    <property type="entry name" value="Peptidase_M13_N"/>
    <property type="match status" value="1"/>
</dbReference>
<sequence>ELKFVFSVKIQVCTTSSCVRMSMELLKHIDVKVDPCEDFYRFSCGNFLQNTNLDNRGSRSVEDIMKDEIQSQIRNMLEQPIQQEDSGAFNLAKKFYRACMNETAIEAEGLKKIKQIFKQIGGWPTLDGNNWRKSEFDWKEAVHKLRRLGVNFDFFFSITVDRDKKNDSRYILGIHDMPYRPSEISSEVKRMYLDYMVDIAVLFGAKKGTAIEDSNELLTLLLKLAKISEESAALNKSVLHEKYEHNLSELQHRYRSIPWKEYINGLLAPVETINDDDNVIVTEPLYLKRLETILEDSSKRSLANFIVWHTMQHLINYLPAKILDRAYEFLGKINGNDIRKPRWTTCLKATEKR</sequence>
<feature type="domain" description="Peptidase M13 N-terminal" evidence="3">
    <location>
        <begin position="35"/>
        <end position="352"/>
    </location>
</feature>
<reference evidence="4" key="1">
    <citation type="journal article" date="2023" name="Insect Mol. Biol.">
        <title>Genome sequencing provides insights into the evolution of gene families encoding plant cell wall-degrading enzymes in longhorned beetles.</title>
        <authorList>
            <person name="Shin N.R."/>
            <person name="Okamura Y."/>
            <person name="Kirsch R."/>
            <person name="Pauchet Y."/>
        </authorList>
    </citation>
    <scope>NUCLEOTIDE SEQUENCE</scope>
    <source>
        <strain evidence="4">RBIC_L_NR</strain>
    </source>
</reference>
<organism evidence="4 5">
    <name type="scientific">Rhamnusium bicolor</name>
    <dbReference type="NCBI Taxonomy" id="1586634"/>
    <lineage>
        <taxon>Eukaryota</taxon>
        <taxon>Metazoa</taxon>
        <taxon>Ecdysozoa</taxon>
        <taxon>Arthropoda</taxon>
        <taxon>Hexapoda</taxon>
        <taxon>Insecta</taxon>
        <taxon>Pterygota</taxon>
        <taxon>Neoptera</taxon>
        <taxon>Endopterygota</taxon>
        <taxon>Coleoptera</taxon>
        <taxon>Polyphaga</taxon>
        <taxon>Cucujiformia</taxon>
        <taxon>Chrysomeloidea</taxon>
        <taxon>Cerambycidae</taxon>
        <taxon>Lepturinae</taxon>
        <taxon>Rhagiini</taxon>
        <taxon>Rhamnusium</taxon>
    </lineage>
</organism>
<comment type="caution">
    <text evidence="4">The sequence shown here is derived from an EMBL/GenBank/DDBJ whole genome shotgun (WGS) entry which is preliminary data.</text>
</comment>
<dbReference type="PANTHER" id="PTHR11733">
    <property type="entry name" value="ZINC METALLOPROTEASE FAMILY M13 NEPRILYSIN-RELATED"/>
    <property type="match status" value="1"/>
</dbReference>
<dbReference type="AlphaFoldDB" id="A0AAV8WRV4"/>
<name>A0AAV8WRV4_9CUCU</name>
<evidence type="ECO:0000313" key="4">
    <source>
        <dbReference type="EMBL" id="KAJ8929161.1"/>
    </source>
</evidence>
<comment type="subcellular location">
    <subcellularLocation>
        <location evidence="1">Cell membrane</location>
        <topology evidence="1">Single-pass type II membrane protein</topology>
    </subcellularLocation>
</comment>
<dbReference type="SUPFAM" id="SSF55486">
    <property type="entry name" value="Metalloproteases ('zincins'), catalytic domain"/>
    <property type="match status" value="1"/>
</dbReference>
<dbReference type="InterPro" id="IPR000718">
    <property type="entry name" value="Peptidase_M13"/>
</dbReference>
<proteinExistence type="inferred from homology"/>
<dbReference type="GO" id="GO:0016485">
    <property type="term" value="P:protein processing"/>
    <property type="evidence" value="ECO:0007669"/>
    <property type="project" value="TreeGrafter"/>
</dbReference>
<dbReference type="InterPro" id="IPR008753">
    <property type="entry name" value="Peptidase_M13_N"/>
</dbReference>
<accession>A0AAV8WRV4</accession>
<dbReference type="InterPro" id="IPR042089">
    <property type="entry name" value="Peptidase_M13_dom_2"/>
</dbReference>
<dbReference type="PANTHER" id="PTHR11733:SF224">
    <property type="entry name" value="NEPRILYSIN-2"/>
    <property type="match status" value="1"/>
</dbReference>
<keyword evidence="5" id="KW-1185">Reference proteome</keyword>
<gene>
    <name evidence="4" type="ORF">NQ314_018185</name>
</gene>
<protein>
    <recommendedName>
        <fullName evidence="3">Peptidase M13 N-terminal domain-containing protein</fullName>
    </recommendedName>
</protein>
<dbReference type="GO" id="GO:0004222">
    <property type="term" value="F:metalloendopeptidase activity"/>
    <property type="evidence" value="ECO:0007669"/>
    <property type="project" value="InterPro"/>
</dbReference>
<dbReference type="EMBL" id="JANEYF010005104">
    <property type="protein sequence ID" value="KAJ8929161.1"/>
    <property type="molecule type" value="Genomic_DNA"/>
</dbReference>
<dbReference type="Proteomes" id="UP001162156">
    <property type="component" value="Unassembled WGS sequence"/>
</dbReference>
<dbReference type="GO" id="GO:0005886">
    <property type="term" value="C:plasma membrane"/>
    <property type="evidence" value="ECO:0007669"/>
    <property type="project" value="UniProtKB-SubCell"/>
</dbReference>
<dbReference type="Gene3D" id="1.10.1380.10">
    <property type="entry name" value="Neutral endopeptidase , domain2"/>
    <property type="match status" value="1"/>
</dbReference>
<evidence type="ECO:0000313" key="5">
    <source>
        <dbReference type="Proteomes" id="UP001162156"/>
    </source>
</evidence>
<feature type="non-terminal residue" evidence="4">
    <location>
        <position position="1"/>
    </location>
</feature>
<dbReference type="PROSITE" id="PS51885">
    <property type="entry name" value="NEPRILYSIN"/>
    <property type="match status" value="1"/>
</dbReference>
<evidence type="ECO:0000256" key="2">
    <source>
        <dbReference type="ARBA" id="ARBA00007357"/>
    </source>
</evidence>
<evidence type="ECO:0000259" key="3">
    <source>
        <dbReference type="Pfam" id="PF05649"/>
    </source>
</evidence>
<comment type="similarity">
    <text evidence="2">Belongs to the peptidase M13 family.</text>
</comment>